<accession>A0A4Y2ELK5</accession>
<name>A0A4Y2ELK5_ARAVE</name>
<keyword evidence="2" id="KW-1185">Reference proteome</keyword>
<gene>
    <name evidence="1" type="ORF">AVEN_162726_1</name>
</gene>
<comment type="caution">
    <text evidence="1">The sequence shown here is derived from an EMBL/GenBank/DDBJ whole genome shotgun (WGS) entry which is preliminary data.</text>
</comment>
<dbReference type="AlphaFoldDB" id="A0A4Y2ELK5"/>
<protein>
    <submittedName>
        <fullName evidence="1">Uncharacterized protein</fullName>
    </submittedName>
</protein>
<organism evidence="1 2">
    <name type="scientific">Araneus ventricosus</name>
    <name type="common">Orbweaver spider</name>
    <name type="synonym">Epeira ventricosa</name>
    <dbReference type="NCBI Taxonomy" id="182803"/>
    <lineage>
        <taxon>Eukaryota</taxon>
        <taxon>Metazoa</taxon>
        <taxon>Ecdysozoa</taxon>
        <taxon>Arthropoda</taxon>
        <taxon>Chelicerata</taxon>
        <taxon>Arachnida</taxon>
        <taxon>Araneae</taxon>
        <taxon>Araneomorphae</taxon>
        <taxon>Entelegynae</taxon>
        <taxon>Araneoidea</taxon>
        <taxon>Araneidae</taxon>
        <taxon>Araneus</taxon>
    </lineage>
</organism>
<dbReference type="EMBL" id="BGPR01092970">
    <property type="protein sequence ID" value="GBM29199.1"/>
    <property type="molecule type" value="Genomic_DNA"/>
</dbReference>
<evidence type="ECO:0000313" key="1">
    <source>
        <dbReference type="EMBL" id="GBM29199.1"/>
    </source>
</evidence>
<feature type="non-terminal residue" evidence="1">
    <location>
        <position position="1"/>
    </location>
</feature>
<evidence type="ECO:0000313" key="2">
    <source>
        <dbReference type="Proteomes" id="UP000499080"/>
    </source>
</evidence>
<sequence>DANLAVTVGGMFVVEKGLSLSVTSTVVTYGVIMFQMNDSNNILAK</sequence>
<reference evidence="1 2" key="1">
    <citation type="journal article" date="2019" name="Sci. Rep.">
        <title>Orb-weaving spider Araneus ventricosus genome elucidates the spidroin gene catalogue.</title>
        <authorList>
            <person name="Kono N."/>
            <person name="Nakamura H."/>
            <person name="Ohtoshi R."/>
            <person name="Moran D.A.P."/>
            <person name="Shinohara A."/>
            <person name="Yoshida Y."/>
            <person name="Fujiwara M."/>
            <person name="Mori M."/>
            <person name="Tomita M."/>
            <person name="Arakawa K."/>
        </authorList>
    </citation>
    <scope>NUCLEOTIDE SEQUENCE [LARGE SCALE GENOMIC DNA]</scope>
</reference>
<proteinExistence type="predicted"/>
<dbReference type="Proteomes" id="UP000499080">
    <property type="component" value="Unassembled WGS sequence"/>
</dbReference>